<evidence type="ECO:0008006" key="3">
    <source>
        <dbReference type="Google" id="ProtNLM"/>
    </source>
</evidence>
<dbReference type="EMBL" id="JAAOZC010000010">
    <property type="protein sequence ID" value="NIJ09381.1"/>
    <property type="molecule type" value="Genomic_DNA"/>
</dbReference>
<reference evidence="1 2" key="1">
    <citation type="submission" date="2020-03" db="EMBL/GenBank/DDBJ databases">
        <title>Genomic Encyclopedia of Type Strains, Phase III (KMG-III): the genomes of soil and plant-associated and newly described type strains.</title>
        <authorList>
            <person name="Whitman W."/>
        </authorList>
    </citation>
    <scope>NUCLEOTIDE SEQUENCE [LARGE SCALE GENOMIC DNA]</scope>
    <source>
        <strain evidence="1 2">CECT 8804</strain>
    </source>
</reference>
<sequence>MRAIKVARQGERHDHPERMIRMNLNWHEPRLSNRSRPHPWYVITEIDLAPLLAVQETWLRLTDTLETFADLLPQWPDEAAFVAVRQSLLDLAARSVAVEEDFFDRLMMEEGATPTNRRLLELLERRRQKRIAQCYELLDLLNDDARAQPATELFGYLLRGFFDEVRESIVVERLSVLLLADRRLASDAREAIVASLV</sequence>
<accession>A0ABX0TVA3</accession>
<evidence type="ECO:0000313" key="1">
    <source>
        <dbReference type="EMBL" id="NIJ09381.1"/>
    </source>
</evidence>
<protein>
    <recommendedName>
        <fullName evidence="3">Hemerythrin-like domain-containing protein</fullName>
    </recommendedName>
</protein>
<dbReference type="Proteomes" id="UP000727456">
    <property type="component" value="Unassembled WGS sequence"/>
</dbReference>
<name>A0ABX0TVA3_9SPHN</name>
<gene>
    <name evidence="1" type="ORF">FHS31_003013</name>
</gene>
<organism evidence="1 2">
    <name type="scientific">Sphingomonas vulcanisoli</name>
    <dbReference type="NCBI Taxonomy" id="1658060"/>
    <lineage>
        <taxon>Bacteria</taxon>
        <taxon>Pseudomonadati</taxon>
        <taxon>Pseudomonadota</taxon>
        <taxon>Alphaproteobacteria</taxon>
        <taxon>Sphingomonadales</taxon>
        <taxon>Sphingomonadaceae</taxon>
        <taxon>Sphingomonas</taxon>
    </lineage>
</organism>
<keyword evidence="2" id="KW-1185">Reference proteome</keyword>
<proteinExistence type="predicted"/>
<comment type="caution">
    <text evidence="1">The sequence shown here is derived from an EMBL/GenBank/DDBJ whole genome shotgun (WGS) entry which is preliminary data.</text>
</comment>
<dbReference type="RefSeq" id="WP_167074953.1">
    <property type="nucleotide sequence ID" value="NZ_JAAOZC010000010.1"/>
</dbReference>
<evidence type="ECO:0000313" key="2">
    <source>
        <dbReference type="Proteomes" id="UP000727456"/>
    </source>
</evidence>